<accession>A0A1B0B4K0</accession>
<proteinExistence type="predicted"/>
<reference evidence="2" key="1">
    <citation type="submission" date="2015-01" db="EMBL/GenBank/DDBJ databases">
        <authorList>
            <person name="Aksoy S."/>
            <person name="Warren W."/>
            <person name="Wilson R.K."/>
        </authorList>
    </citation>
    <scope>NUCLEOTIDE SEQUENCE [LARGE SCALE GENOMIC DNA]</scope>
    <source>
        <strain evidence="2">IAEA</strain>
    </source>
</reference>
<dbReference type="EnsemblMetazoa" id="GPPI018595-RA">
    <property type="protein sequence ID" value="GPPI018595-PA"/>
    <property type="gene ID" value="GPPI018595"/>
</dbReference>
<dbReference type="AlphaFoldDB" id="A0A1B0B4K0"/>
<keyword evidence="2" id="KW-1185">Reference proteome</keyword>
<reference evidence="1" key="2">
    <citation type="submission" date="2020-05" db="UniProtKB">
        <authorList>
            <consortium name="EnsemblMetazoa"/>
        </authorList>
    </citation>
    <scope>IDENTIFICATION</scope>
    <source>
        <strain evidence="1">IAEA</strain>
    </source>
</reference>
<protein>
    <submittedName>
        <fullName evidence="1">Uncharacterized protein</fullName>
    </submittedName>
</protein>
<sequence length="116" mass="13301">MCSITHAESNCGMVSDMLFLMFFKIKSRKKRIIATANIRCLNRGSMTLKSQGSGLRHLRANQTDSNIPQSLVLDNVIENDPLFVCLCTGLVFIYPRKRKQSKVYYIELYSKTVKVY</sequence>
<dbReference type="Proteomes" id="UP000092460">
    <property type="component" value="Unassembled WGS sequence"/>
</dbReference>
<evidence type="ECO:0000313" key="2">
    <source>
        <dbReference type="Proteomes" id="UP000092460"/>
    </source>
</evidence>
<organism evidence="1 2">
    <name type="scientific">Glossina palpalis gambiensis</name>
    <dbReference type="NCBI Taxonomy" id="67801"/>
    <lineage>
        <taxon>Eukaryota</taxon>
        <taxon>Metazoa</taxon>
        <taxon>Ecdysozoa</taxon>
        <taxon>Arthropoda</taxon>
        <taxon>Hexapoda</taxon>
        <taxon>Insecta</taxon>
        <taxon>Pterygota</taxon>
        <taxon>Neoptera</taxon>
        <taxon>Endopterygota</taxon>
        <taxon>Diptera</taxon>
        <taxon>Brachycera</taxon>
        <taxon>Muscomorpha</taxon>
        <taxon>Hippoboscoidea</taxon>
        <taxon>Glossinidae</taxon>
        <taxon>Glossina</taxon>
    </lineage>
</organism>
<evidence type="ECO:0000313" key="1">
    <source>
        <dbReference type="EnsemblMetazoa" id="GPPI018595-PA"/>
    </source>
</evidence>
<name>A0A1B0B4K0_9MUSC</name>
<dbReference type="VEuPathDB" id="VectorBase:GPPI018595"/>
<dbReference type="EMBL" id="JXJN01008340">
    <property type="status" value="NOT_ANNOTATED_CDS"/>
    <property type="molecule type" value="Genomic_DNA"/>
</dbReference>